<dbReference type="InterPro" id="IPR056145">
    <property type="entry name" value="DUF7728"/>
</dbReference>
<evidence type="ECO:0000256" key="3">
    <source>
        <dbReference type="SAM" id="SignalP"/>
    </source>
</evidence>
<dbReference type="OrthoDB" id="5409353at2759"/>
<sequence length="348" mass="38028">MMLPALLAASVLALPASSFLITGPAFREVNGRPQPLDDSNVNKLELNAKCIECPFPQLTSEKSLVWEDGFDSLMGLNFTTEGNRLLVNQGQVYPMLTPPVALETVLHRQSDDKISFPLPVGYVFERLTLQPTNDKSGAELLHFNFMVIDVAGFPVPADAVGLRVLKLPDGTLFMIGADIKEAAPKMSWRQCRRNPRCLKKLIIARIRAIIASAKARAMAAAKKIKGCGGMKSMKGMKGMTHPAGSHHHGSKDHSFARAFARSLHIVIVPALLGLSAALFACSVGFIVGHAIAALWARYRRSSLKCNRARVENGDDVEKEPLFVPEDDELPPQYEDEDHGDIALPAEKE</sequence>
<dbReference type="Pfam" id="PF24854">
    <property type="entry name" value="DUF7728"/>
    <property type="match status" value="1"/>
</dbReference>
<comment type="caution">
    <text evidence="5">The sequence shown here is derived from an EMBL/GenBank/DDBJ whole genome shotgun (WGS) entry which is preliminary data.</text>
</comment>
<dbReference type="EMBL" id="LDEV01003574">
    <property type="protein sequence ID" value="KLJ05650.1"/>
    <property type="molecule type" value="Genomic_DNA"/>
</dbReference>
<keyword evidence="3" id="KW-0732">Signal</keyword>
<feature type="chain" id="PRO_5005199350" description="DUF7728 domain-containing protein" evidence="3">
    <location>
        <begin position="19"/>
        <end position="348"/>
    </location>
</feature>
<keyword evidence="2" id="KW-1133">Transmembrane helix</keyword>
<evidence type="ECO:0000256" key="1">
    <source>
        <dbReference type="SAM" id="MobiDB-lite"/>
    </source>
</evidence>
<dbReference type="PANTHER" id="PTHR40622:SF2">
    <property type="match status" value="1"/>
</dbReference>
<keyword evidence="2" id="KW-0812">Transmembrane</keyword>
<dbReference type="AlphaFoldDB" id="A0A0H1B2P6"/>
<dbReference type="PANTHER" id="PTHR40622">
    <property type="match status" value="1"/>
</dbReference>
<evidence type="ECO:0000259" key="4">
    <source>
        <dbReference type="Pfam" id="PF24854"/>
    </source>
</evidence>
<evidence type="ECO:0000313" key="5">
    <source>
        <dbReference type="EMBL" id="KLJ05650.1"/>
    </source>
</evidence>
<keyword evidence="2" id="KW-0472">Membrane</keyword>
<feature type="signal peptide" evidence="3">
    <location>
        <begin position="1"/>
        <end position="18"/>
    </location>
</feature>
<accession>A0A0H1B2P6</accession>
<name>A0A0H1B2P6_9EURO</name>
<feature type="region of interest" description="Disordered" evidence="1">
    <location>
        <begin position="309"/>
        <end position="348"/>
    </location>
</feature>
<organism evidence="5 6">
    <name type="scientific">Blastomyces silverae</name>
    <dbReference type="NCBI Taxonomy" id="2060906"/>
    <lineage>
        <taxon>Eukaryota</taxon>
        <taxon>Fungi</taxon>
        <taxon>Dikarya</taxon>
        <taxon>Ascomycota</taxon>
        <taxon>Pezizomycotina</taxon>
        <taxon>Eurotiomycetes</taxon>
        <taxon>Eurotiomycetidae</taxon>
        <taxon>Onygenales</taxon>
        <taxon>Ajellomycetaceae</taxon>
        <taxon>Blastomyces</taxon>
    </lineage>
</organism>
<dbReference type="Proteomes" id="UP000053573">
    <property type="component" value="Unassembled WGS sequence"/>
</dbReference>
<feature type="domain" description="DUF7728" evidence="4">
    <location>
        <begin position="45"/>
        <end position="177"/>
    </location>
</feature>
<evidence type="ECO:0000256" key="2">
    <source>
        <dbReference type="SAM" id="Phobius"/>
    </source>
</evidence>
<gene>
    <name evidence="5" type="ORF">EMPG_09360</name>
</gene>
<protein>
    <recommendedName>
        <fullName evidence="4">DUF7728 domain-containing protein</fullName>
    </recommendedName>
</protein>
<feature type="transmembrane region" description="Helical" evidence="2">
    <location>
        <begin position="263"/>
        <end position="296"/>
    </location>
</feature>
<reference evidence="6" key="1">
    <citation type="journal article" date="2015" name="PLoS Genet.">
        <title>The dynamic genome and transcriptome of the human fungal pathogen Blastomyces and close relative Emmonsia.</title>
        <authorList>
            <person name="Munoz J.F."/>
            <person name="Gauthier G.M."/>
            <person name="Desjardins C.A."/>
            <person name="Gallo J.E."/>
            <person name="Holder J."/>
            <person name="Sullivan T.D."/>
            <person name="Marty A.J."/>
            <person name="Carmen J.C."/>
            <person name="Chen Z."/>
            <person name="Ding L."/>
            <person name="Gujja S."/>
            <person name="Magrini V."/>
            <person name="Misas E."/>
            <person name="Mitreva M."/>
            <person name="Priest M."/>
            <person name="Saif S."/>
            <person name="Whiston E.A."/>
            <person name="Young S."/>
            <person name="Zeng Q."/>
            <person name="Goldman W.E."/>
            <person name="Mardis E.R."/>
            <person name="Taylor J.W."/>
            <person name="McEwen J.G."/>
            <person name="Clay O.K."/>
            <person name="Klein B.S."/>
            <person name="Cuomo C.A."/>
        </authorList>
    </citation>
    <scope>NUCLEOTIDE SEQUENCE [LARGE SCALE GENOMIC DNA]</scope>
    <source>
        <strain evidence="6">UAMH 139</strain>
    </source>
</reference>
<proteinExistence type="predicted"/>
<keyword evidence="6" id="KW-1185">Reference proteome</keyword>
<evidence type="ECO:0000313" key="6">
    <source>
        <dbReference type="Proteomes" id="UP000053573"/>
    </source>
</evidence>
<feature type="compositionally biased region" description="Acidic residues" evidence="1">
    <location>
        <begin position="324"/>
        <end position="338"/>
    </location>
</feature>